<dbReference type="Proteomes" id="UP000017842">
    <property type="component" value="Unassembled WGS sequence"/>
</dbReference>
<proteinExistence type="predicted"/>
<evidence type="ECO:0000313" key="2">
    <source>
        <dbReference type="Proteomes" id="UP000017842"/>
    </source>
</evidence>
<dbReference type="AlphaFoldDB" id="V5DV74"/>
<gene>
    <name evidence="1" type="ORF">MGMO_111c00260</name>
</gene>
<sequence length="37" mass="4285">MSIPEKGCVLENFRFYDETGSTKVISDPNRFYDAKLI</sequence>
<keyword evidence="2" id="KW-1185">Reference proteome</keyword>
<name>V5DV74_9GAMM</name>
<evidence type="ECO:0000313" key="1">
    <source>
        <dbReference type="EMBL" id="ESS71306.1"/>
    </source>
</evidence>
<dbReference type="EMBL" id="AYLO01000105">
    <property type="protein sequence ID" value="ESS71306.1"/>
    <property type="molecule type" value="Genomic_DNA"/>
</dbReference>
<comment type="caution">
    <text evidence="1">The sequence shown here is derived from an EMBL/GenBank/DDBJ whole genome shotgun (WGS) entry which is preliminary data.</text>
</comment>
<protein>
    <submittedName>
        <fullName evidence="1">Uncharacterized protein</fullName>
    </submittedName>
</protein>
<organism evidence="1 2">
    <name type="scientific">Methyloglobulus morosus KoM1</name>
    <dbReference type="NCBI Taxonomy" id="1116472"/>
    <lineage>
        <taxon>Bacteria</taxon>
        <taxon>Pseudomonadati</taxon>
        <taxon>Pseudomonadota</taxon>
        <taxon>Gammaproteobacteria</taxon>
        <taxon>Methylococcales</taxon>
        <taxon>Methylococcaceae</taxon>
        <taxon>Methyloglobulus</taxon>
    </lineage>
</organism>
<accession>V5DV74</accession>
<reference evidence="1 2" key="1">
    <citation type="journal article" date="2013" name="Genome Announc.">
        <title>Draft Genome Sequence of the Methanotrophic Gammaproteobacterium Methyloglobulus morosus DSM 22980 Strain KoM1.</title>
        <authorList>
            <person name="Poehlein A."/>
            <person name="Deutzmann J.S."/>
            <person name="Daniel R."/>
            <person name="Simeonova D.D."/>
        </authorList>
    </citation>
    <scope>NUCLEOTIDE SEQUENCE [LARGE SCALE GENOMIC DNA]</scope>
    <source>
        <strain evidence="1 2">KoM1</strain>
    </source>
</reference>